<comment type="caution">
    <text evidence="1">The sequence shown here is derived from an EMBL/GenBank/DDBJ whole genome shotgun (WGS) entry which is preliminary data.</text>
</comment>
<dbReference type="EMBL" id="REGN01000323">
    <property type="protein sequence ID" value="RNA42735.1"/>
    <property type="molecule type" value="Genomic_DNA"/>
</dbReference>
<reference evidence="1 2" key="1">
    <citation type="journal article" date="2018" name="Sci. Rep.">
        <title>Genomic signatures of local adaptation to the degree of environmental predictability in rotifers.</title>
        <authorList>
            <person name="Franch-Gras L."/>
            <person name="Hahn C."/>
            <person name="Garcia-Roger E.M."/>
            <person name="Carmona M.J."/>
            <person name="Serra M."/>
            <person name="Gomez A."/>
        </authorList>
    </citation>
    <scope>NUCLEOTIDE SEQUENCE [LARGE SCALE GENOMIC DNA]</scope>
    <source>
        <strain evidence="1">HYR1</strain>
    </source>
</reference>
<organism evidence="1 2">
    <name type="scientific">Brachionus plicatilis</name>
    <name type="common">Marine rotifer</name>
    <name type="synonym">Brachionus muelleri</name>
    <dbReference type="NCBI Taxonomy" id="10195"/>
    <lineage>
        <taxon>Eukaryota</taxon>
        <taxon>Metazoa</taxon>
        <taxon>Spiralia</taxon>
        <taxon>Gnathifera</taxon>
        <taxon>Rotifera</taxon>
        <taxon>Eurotatoria</taxon>
        <taxon>Monogononta</taxon>
        <taxon>Pseudotrocha</taxon>
        <taxon>Ploima</taxon>
        <taxon>Brachionidae</taxon>
        <taxon>Brachionus</taxon>
    </lineage>
</organism>
<protein>
    <submittedName>
        <fullName evidence="1">Uncharacterized protein</fullName>
    </submittedName>
</protein>
<dbReference type="Proteomes" id="UP000276133">
    <property type="component" value="Unassembled WGS sequence"/>
</dbReference>
<proteinExistence type="predicted"/>
<evidence type="ECO:0000313" key="1">
    <source>
        <dbReference type="EMBL" id="RNA42735.1"/>
    </source>
</evidence>
<gene>
    <name evidence="1" type="ORF">BpHYR1_021834</name>
</gene>
<accession>A0A3M7T450</accession>
<keyword evidence="2" id="KW-1185">Reference proteome</keyword>
<evidence type="ECO:0000313" key="2">
    <source>
        <dbReference type="Proteomes" id="UP000276133"/>
    </source>
</evidence>
<dbReference type="AlphaFoldDB" id="A0A3M7T450"/>
<sequence>MSCNKFTKLKFYFFIPVESVIVINLEGGVINLDVFGQNYQADAQKSSNGPKRVVADLVVLQLKKEIQKIVLSENIKSSFNESILSYVSENYVINLKIRKNENLLRRIDSSTIKLFLFFIFNSLQFSINLKKHVNLRFILCFFVSHKSLSPFNKYSHVSILISAGVHEDFAKPDKLLESDKTRYKSHPDKNQIFKIIIIKSIEKKYKKFQKVKFRIPCFSLMQ</sequence>
<name>A0A3M7T450_BRAPC</name>